<dbReference type="AlphaFoldDB" id="J0WT68"/>
<dbReference type="InParanoid" id="J0WT68"/>
<protein>
    <submittedName>
        <fullName evidence="1">Uncharacterized protein</fullName>
    </submittedName>
</protein>
<accession>J0WT68</accession>
<evidence type="ECO:0000313" key="2">
    <source>
        <dbReference type="Proteomes" id="UP000006514"/>
    </source>
</evidence>
<keyword evidence="2" id="KW-1185">Reference proteome</keyword>
<dbReference type="KEGG" id="adl:AURDEDRAFT_175521"/>
<organism evidence="1 2">
    <name type="scientific">Auricularia subglabra (strain TFB-10046 / SS5)</name>
    <name type="common">White-rot fungus</name>
    <name type="synonym">Auricularia delicata (strain TFB10046)</name>
    <dbReference type="NCBI Taxonomy" id="717982"/>
    <lineage>
        <taxon>Eukaryota</taxon>
        <taxon>Fungi</taxon>
        <taxon>Dikarya</taxon>
        <taxon>Basidiomycota</taxon>
        <taxon>Agaricomycotina</taxon>
        <taxon>Agaricomycetes</taxon>
        <taxon>Auriculariales</taxon>
        <taxon>Auriculariaceae</taxon>
        <taxon>Auricularia</taxon>
    </lineage>
</organism>
<gene>
    <name evidence="1" type="ORF">AURDEDRAFT_175521</name>
</gene>
<proteinExistence type="predicted"/>
<reference evidence="2" key="1">
    <citation type="journal article" date="2012" name="Science">
        <title>The Paleozoic origin of enzymatic lignin decomposition reconstructed from 31 fungal genomes.</title>
        <authorList>
            <person name="Floudas D."/>
            <person name="Binder M."/>
            <person name="Riley R."/>
            <person name="Barry K."/>
            <person name="Blanchette R.A."/>
            <person name="Henrissat B."/>
            <person name="Martinez A.T."/>
            <person name="Otillar R."/>
            <person name="Spatafora J.W."/>
            <person name="Yadav J.S."/>
            <person name="Aerts A."/>
            <person name="Benoit I."/>
            <person name="Boyd A."/>
            <person name="Carlson A."/>
            <person name="Copeland A."/>
            <person name="Coutinho P.M."/>
            <person name="de Vries R.P."/>
            <person name="Ferreira P."/>
            <person name="Findley K."/>
            <person name="Foster B."/>
            <person name="Gaskell J."/>
            <person name="Glotzer D."/>
            <person name="Gorecki P."/>
            <person name="Heitman J."/>
            <person name="Hesse C."/>
            <person name="Hori C."/>
            <person name="Igarashi K."/>
            <person name="Jurgens J.A."/>
            <person name="Kallen N."/>
            <person name="Kersten P."/>
            <person name="Kohler A."/>
            <person name="Kuees U."/>
            <person name="Kumar T.K.A."/>
            <person name="Kuo A."/>
            <person name="LaButti K."/>
            <person name="Larrondo L.F."/>
            <person name="Lindquist E."/>
            <person name="Ling A."/>
            <person name="Lombard V."/>
            <person name="Lucas S."/>
            <person name="Lundell T."/>
            <person name="Martin R."/>
            <person name="McLaughlin D.J."/>
            <person name="Morgenstern I."/>
            <person name="Morin E."/>
            <person name="Murat C."/>
            <person name="Nagy L.G."/>
            <person name="Nolan M."/>
            <person name="Ohm R.A."/>
            <person name="Patyshakuliyeva A."/>
            <person name="Rokas A."/>
            <person name="Ruiz-Duenas F.J."/>
            <person name="Sabat G."/>
            <person name="Salamov A."/>
            <person name="Samejima M."/>
            <person name="Schmutz J."/>
            <person name="Slot J.C."/>
            <person name="St John F."/>
            <person name="Stenlid J."/>
            <person name="Sun H."/>
            <person name="Sun S."/>
            <person name="Syed K."/>
            <person name="Tsang A."/>
            <person name="Wiebenga A."/>
            <person name="Young D."/>
            <person name="Pisabarro A."/>
            <person name="Eastwood D.C."/>
            <person name="Martin F."/>
            <person name="Cullen D."/>
            <person name="Grigoriev I.V."/>
            <person name="Hibbett D.S."/>
        </authorList>
    </citation>
    <scope>NUCLEOTIDE SEQUENCE [LARGE SCALE GENOMIC DNA]</scope>
    <source>
        <strain evidence="2">TFB10046</strain>
    </source>
</reference>
<name>J0WT68_AURST</name>
<dbReference type="EMBL" id="JH687891">
    <property type="protein sequence ID" value="EJD35428.1"/>
    <property type="molecule type" value="Genomic_DNA"/>
</dbReference>
<sequence length="269" mass="29371">MANTPHADAGTPTLRVRFGMPLPRPVMAVRQHTQSMVELTKKSRASVGKVYPADCTLPCAVITLRGAANHARPRARILASVGSMIRAARSLRPLVGIPFATPGPSRAHWTWGPPRLRTSPSPAVAMTRDLDPRLKSHSARMPVRRQGRRLWSALRALPLAPSPPAPIDAVERLKEHGGQQRGRCGVFARWDEPPSRASMLLARVAAGANQVHGRRVHFHPHACRRAQGRKPSYPASRMDAGMFPELLGARFACPQELICGVGGLHFLQD</sequence>
<evidence type="ECO:0000313" key="1">
    <source>
        <dbReference type="EMBL" id="EJD35428.1"/>
    </source>
</evidence>
<dbReference type="Proteomes" id="UP000006514">
    <property type="component" value="Unassembled WGS sequence"/>
</dbReference>